<organism evidence="2 3">
    <name type="scientific">Paraburkholderia madseniana</name>
    <dbReference type="NCBI Taxonomy" id="2599607"/>
    <lineage>
        <taxon>Bacteria</taxon>
        <taxon>Pseudomonadati</taxon>
        <taxon>Pseudomonadota</taxon>
        <taxon>Betaproteobacteria</taxon>
        <taxon>Burkholderiales</taxon>
        <taxon>Burkholderiaceae</taxon>
        <taxon>Paraburkholderia</taxon>
    </lineage>
</organism>
<gene>
    <name evidence="2" type="ORF">FSO04_40970</name>
</gene>
<sequence>MRALTGVCVLLVLAGQGACVSPATTSAVDPRDAAHAWRVRRAPYFDSNWGVDIVGVKLVSSGWMLQFKYRVTDPDKAKALLDSHAKPYLIDEASGAKLAVPALENIGELRQTAAPEQGRTYYMIFGNANQIVKRGNRINIEIGRFVADDLIVE</sequence>
<feature type="chain" id="PRO_5026760625" description="DUF2846 domain-containing protein" evidence="1">
    <location>
        <begin position="19"/>
        <end position="153"/>
    </location>
</feature>
<name>A0A6N6W1E4_9BURK</name>
<evidence type="ECO:0000256" key="1">
    <source>
        <dbReference type="SAM" id="SignalP"/>
    </source>
</evidence>
<evidence type="ECO:0000313" key="3">
    <source>
        <dbReference type="Proteomes" id="UP000463700"/>
    </source>
</evidence>
<comment type="caution">
    <text evidence="2">The sequence shown here is derived from an EMBL/GenBank/DDBJ whole genome shotgun (WGS) entry which is preliminary data.</text>
</comment>
<protein>
    <recommendedName>
        <fullName evidence="4">DUF2846 domain-containing protein</fullName>
    </recommendedName>
</protein>
<dbReference type="OrthoDB" id="7060294at2"/>
<evidence type="ECO:0000313" key="2">
    <source>
        <dbReference type="EMBL" id="KAE8754196.1"/>
    </source>
</evidence>
<feature type="signal peptide" evidence="1">
    <location>
        <begin position="1"/>
        <end position="18"/>
    </location>
</feature>
<reference evidence="2 3" key="1">
    <citation type="journal article" date="2020" name="Int. J. Syst. Evol. Microbiol.">
        <title>Paraburkholderia madseniana sp. nov., a phenolic acid-degrading bacterium isolated from acidic forest soil.</title>
        <authorList>
            <person name="Wilhelm R.C."/>
            <person name="Murphy S.J.L."/>
            <person name="Feriancek N.M."/>
            <person name="Karasz D.C."/>
            <person name="DeRito C.M."/>
            <person name="Newman J.D."/>
            <person name="Buckley D.H."/>
        </authorList>
    </citation>
    <scope>NUCLEOTIDE SEQUENCE [LARGE SCALE GENOMIC DNA]</scope>
    <source>
        <strain evidence="2 3">RP11</strain>
    </source>
</reference>
<proteinExistence type="predicted"/>
<dbReference type="Proteomes" id="UP000463700">
    <property type="component" value="Unassembled WGS sequence"/>
</dbReference>
<evidence type="ECO:0008006" key="4">
    <source>
        <dbReference type="Google" id="ProtNLM"/>
    </source>
</evidence>
<accession>A0A6N6W1E4</accession>
<dbReference type="AlphaFoldDB" id="A0A6N6W1E4"/>
<keyword evidence="1" id="KW-0732">Signal</keyword>
<dbReference type="EMBL" id="VOSW01000140">
    <property type="protein sequence ID" value="KAE8754196.1"/>
    <property type="molecule type" value="Genomic_DNA"/>
</dbReference>
<dbReference type="RefSeq" id="WP_154567092.1">
    <property type="nucleotide sequence ID" value="NZ_VOSW01000140.1"/>
</dbReference>